<dbReference type="GO" id="GO:0003677">
    <property type="term" value="F:DNA binding"/>
    <property type="evidence" value="ECO:0007669"/>
    <property type="project" value="InterPro"/>
</dbReference>
<dbReference type="Proteomes" id="UP000033220">
    <property type="component" value="Chromosome DSM 122"/>
</dbReference>
<evidence type="ECO:0000313" key="6">
    <source>
        <dbReference type="Proteomes" id="UP000033220"/>
    </source>
</evidence>
<keyword evidence="2 3" id="KW-0067">ATP-binding</keyword>
<evidence type="ECO:0000313" key="5">
    <source>
        <dbReference type="EMBL" id="CCG08721.1"/>
    </source>
</evidence>
<sequence length="465" mass="50936">MGARPMLKIDLPAPATAASAVSLEAAEVPSQSGTQNVAVPVVELVPVPAAVLPVEPEPAPVTASATPGLSLAVSDFLQAHSLKQADDGTISWLEQTKTKLRIALRRYSLDADIVGDRLTPNSALVRFRGTDKMTVAEVEKRKGILLTSHGLDVISVRPEKGEVVVMVAREKRAILDLRQAWLKRELPQTAPRSNTSFLLGERENDGRLLYLNLNGSFAGQPQHGPHTLIAGETGGGKGILTRNIILDICATNSPREARIRMVDPKNGGDYPWIEQMPHLDCGLITTQSGAIDTLKELVETMETRYTEITPVAANIDKYNAKVLPEQRLPRIYFFHDELGDWMADRDNADYRDAVESYVVRLASKARASGIHLFLITQRPDKDALPGQIKANMNNKICLRVSSQTNSRIVLDEGGAENLLGHGHFAAKLANERPSNQTSLVFAQSPYLDDDDADELARAIKQQWRS</sequence>
<dbReference type="PANTHER" id="PTHR22683:SF41">
    <property type="entry name" value="DNA TRANSLOCASE FTSK"/>
    <property type="match status" value="1"/>
</dbReference>
<proteinExistence type="predicted"/>
<keyword evidence="6" id="KW-1185">Reference proteome</keyword>
<name>H6SL56_PARPM</name>
<feature type="domain" description="FtsK" evidence="4">
    <location>
        <begin position="206"/>
        <end position="407"/>
    </location>
</feature>
<dbReference type="InterPro" id="IPR002543">
    <property type="entry name" value="FtsK_dom"/>
</dbReference>
<dbReference type="GO" id="GO:0005524">
    <property type="term" value="F:ATP binding"/>
    <property type="evidence" value="ECO:0007669"/>
    <property type="project" value="UniProtKB-UniRule"/>
</dbReference>
<evidence type="ECO:0000256" key="3">
    <source>
        <dbReference type="PROSITE-ProRule" id="PRU00289"/>
    </source>
</evidence>
<dbReference type="HOGENOM" id="CLU_587768_0_0_5"/>
<dbReference type="eggNOG" id="COG1674">
    <property type="taxonomic scope" value="Bacteria"/>
</dbReference>
<dbReference type="AlphaFoldDB" id="H6SL56"/>
<dbReference type="PANTHER" id="PTHR22683">
    <property type="entry name" value="SPORULATION PROTEIN RELATED"/>
    <property type="match status" value="1"/>
</dbReference>
<dbReference type="InterPro" id="IPR027417">
    <property type="entry name" value="P-loop_NTPase"/>
</dbReference>
<evidence type="ECO:0000259" key="4">
    <source>
        <dbReference type="PROSITE" id="PS50901"/>
    </source>
</evidence>
<dbReference type="Pfam" id="PF01580">
    <property type="entry name" value="FtsK_SpoIIIE"/>
    <property type="match status" value="2"/>
</dbReference>
<dbReference type="SUPFAM" id="SSF52540">
    <property type="entry name" value="P-loop containing nucleoside triphosphate hydrolases"/>
    <property type="match status" value="1"/>
</dbReference>
<protein>
    <submittedName>
        <fullName evidence="5">DNA translocase</fullName>
    </submittedName>
</protein>
<dbReference type="STRING" id="1150469.RSPPHO_02095"/>
<dbReference type="InterPro" id="IPR050206">
    <property type="entry name" value="FtsK/SpoIIIE/SftA"/>
</dbReference>
<accession>H6SL56</accession>
<dbReference type="KEGG" id="rpm:RSPPHO_02095"/>
<feature type="binding site" evidence="3">
    <location>
        <begin position="231"/>
        <end position="238"/>
    </location>
    <ligand>
        <name>ATP</name>
        <dbReference type="ChEBI" id="CHEBI:30616"/>
    </ligand>
</feature>
<dbReference type="PATRIC" id="fig|1150469.3.peg.2360"/>
<keyword evidence="1 3" id="KW-0547">Nucleotide-binding</keyword>
<evidence type="ECO:0000256" key="1">
    <source>
        <dbReference type="ARBA" id="ARBA00022741"/>
    </source>
</evidence>
<dbReference type="Gene3D" id="3.40.50.300">
    <property type="entry name" value="P-loop containing nucleotide triphosphate hydrolases"/>
    <property type="match status" value="1"/>
</dbReference>
<evidence type="ECO:0000256" key="2">
    <source>
        <dbReference type="ARBA" id="ARBA00022840"/>
    </source>
</evidence>
<dbReference type="PROSITE" id="PS50901">
    <property type="entry name" value="FTSK"/>
    <property type="match status" value="1"/>
</dbReference>
<gene>
    <name evidence="5" type="primary">ftsK</name>
    <name evidence="5" type="ORF">RSPPHO_02095</name>
</gene>
<dbReference type="CDD" id="cd01127">
    <property type="entry name" value="TrwB_TraG_TraD_VirD4"/>
    <property type="match status" value="1"/>
</dbReference>
<organism evidence="5 6">
    <name type="scientific">Pararhodospirillum photometricum DSM 122</name>
    <dbReference type="NCBI Taxonomy" id="1150469"/>
    <lineage>
        <taxon>Bacteria</taxon>
        <taxon>Pseudomonadati</taxon>
        <taxon>Pseudomonadota</taxon>
        <taxon>Alphaproteobacteria</taxon>
        <taxon>Rhodospirillales</taxon>
        <taxon>Rhodospirillaceae</taxon>
        <taxon>Pararhodospirillum</taxon>
    </lineage>
</organism>
<dbReference type="EMBL" id="HE663493">
    <property type="protein sequence ID" value="CCG08721.1"/>
    <property type="molecule type" value="Genomic_DNA"/>
</dbReference>
<reference evidence="5 6" key="1">
    <citation type="submission" date="2012-02" db="EMBL/GenBank/DDBJ databases">
        <title>Shotgun genome sequence of Phaeospirillum photometricum DSM 122.</title>
        <authorList>
            <person name="Duquesne K."/>
            <person name="Sturgis J."/>
        </authorList>
    </citation>
    <scope>NUCLEOTIDE SEQUENCE [LARGE SCALE GENOMIC DNA]</scope>
    <source>
        <strain evidence="6">DSM122</strain>
    </source>
</reference>